<evidence type="ECO:0000256" key="9">
    <source>
        <dbReference type="ARBA" id="ARBA00024731"/>
    </source>
</evidence>
<dbReference type="Gene3D" id="3.40.50.300">
    <property type="entry name" value="P-loop containing nucleotide triphosphate hydrolases"/>
    <property type="match status" value="1"/>
</dbReference>
<dbReference type="Gene3D" id="3.90.1430.10">
    <property type="entry name" value="Yeast translation eEF2 (G' domain)"/>
    <property type="match status" value="1"/>
</dbReference>
<evidence type="ECO:0000256" key="2">
    <source>
        <dbReference type="ARBA" id="ARBA00017891"/>
    </source>
</evidence>
<dbReference type="FunFam" id="2.40.30.10:FF:000010">
    <property type="entry name" value="Translation elongation factor 2"/>
    <property type="match status" value="1"/>
</dbReference>
<evidence type="ECO:0000313" key="15">
    <source>
        <dbReference type="Proteomes" id="UP000005446"/>
    </source>
</evidence>
<dbReference type="FunFam" id="3.90.1430.10:FF:000003">
    <property type="entry name" value="Elongation factor 2"/>
    <property type="match status" value="1"/>
</dbReference>
<dbReference type="EMBL" id="AGUE01000196">
    <property type="protein sequence ID" value="EHK97374.1"/>
    <property type="molecule type" value="Genomic_DNA"/>
</dbReference>
<dbReference type="SUPFAM" id="SSF50447">
    <property type="entry name" value="Translation proteins"/>
    <property type="match status" value="1"/>
</dbReference>
<dbReference type="CDD" id="cd04096">
    <property type="entry name" value="eEF2_snRNP_like_C"/>
    <property type="match status" value="1"/>
</dbReference>
<dbReference type="FunFam" id="3.30.70.240:FF:000003">
    <property type="entry name" value="Translation elongation factor 2"/>
    <property type="match status" value="1"/>
</dbReference>
<dbReference type="SUPFAM" id="SSF54211">
    <property type="entry name" value="Ribosomal protein S5 domain 2-like"/>
    <property type="match status" value="1"/>
</dbReference>
<dbReference type="FunCoup" id="H0EVS9">
    <property type="interactions" value="771"/>
</dbReference>
<dbReference type="GO" id="GO:0005829">
    <property type="term" value="C:cytosol"/>
    <property type="evidence" value="ECO:0007669"/>
    <property type="project" value="TreeGrafter"/>
</dbReference>
<reference evidence="14 15" key="1">
    <citation type="journal article" date="2012" name="Eukaryot. Cell">
        <title>Genome sequence of the fungus Glarea lozoyensis: the first genome sequence of a species from the Helotiaceae family.</title>
        <authorList>
            <person name="Youssar L."/>
            <person name="Gruening B.A."/>
            <person name="Erxleben A."/>
            <person name="Guenther S."/>
            <person name="Huettel W."/>
        </authorList>
    </citation>
    <scope>NUCLEOTIDE SEQUENCE [LARGE SCALE GENOMIC DNA]</scope>
    <source>
        <strain evidence="15">ATCC 74030 / MF5533</strain>
    </source>
</reference>
<dbReference type="Pfam" id="PF15463">
    <property type="entry name" value="ECM11"/>
    <property type="match status" value="1"/>
</dbReference>
<evidence type="ECO:0000256" key="7">
    <source>
        <dbReference type="ARBA" id="ARBA00022917"/>
    </source>
</evidence>
<dbReference type="CDD" id="cd03700">
    <property type="entry name" value="EF2_snRNP_like_II"/>
    <property type="match status" value="1"/>
</dbReference>
<comment type="function">
    <text evidence="9">Catalyzes the GTP-dependent ribosomal translocation step during translation elongation. During this step, the ribosome changes from the pre-translocational (PRE) to the post-translocational (POST) state as the newly formed A-site-bound peptidyl-tRNA and P-site-bound deacylated tRNA move to the P and E sites, respectively. Catalyzes the coordinated movement of the two tRNA molecules, the mRNA and conformational changes in the ribosome.</text>
</comment>
<dbReference type="OrthoDB" id="364892at2759"/>
<feature type="compositionally biased region" description="Polar residues" evidence="12">
    <location>
        <begin position="1261"/>
        <end position="1272"/>
    </location>
</feature>
<dbReference type="InterPro" id="IPR004161">
    <property type="entry name" value="EFTu-like_2"/>
</dbReference>
<dbReference type="InterPro" id="IPR000640">
    <property type="entry name" value="EFG_V-like"/>
</dbReference>
<dbReference type="FunFam" id="3.30.230.10:FF:000006">
    <property type="entry name" value="Translation elongation factor 2"/>
    <property type="match status" value="1"/>
</dbReference>
<evidence type="ECO:0000256" key="1">
    <source>
        <dbReference type="ARBA" id="ARBA00004496"/>
    </source>
</evidence>
<dbReference type="CDD" id="cd01681">
    <property type="entry name" value="aeEF2_snRNP_like_IV"/>
    <property type="match status" value="1"/>
</dbReference>
<keyword evidence="5 14" id="KW-0251">Elongation factor</keyword>
<evidence type="ECO:0000313" key="14">
    <source>
        <dbReference type="EMBL" id="EHK97374.1"/>
    </source>
</evidence>
<dbReference type="GO" id="GO:0003924">
    <property type="term" value="F:GTPase activity"/>
    <property type="evidence" value="ECO:0007669"/>
    <property type="project" value="InterPro"/>
</dbReference>
<evidence type="ECO:0000259" key="13">
    <source>
        <dbReference type="PROSITE" id="PS51722"/>
    </source>
</evidence>
<proteinExistence type="predicted"/>
<dbReference type="InterPro" id="IPR035647">
    <property type="entry name" value="EFG_III/V"/>
</dbReference>
<dbReference type="Pfam" id="PF14492">
    <property type="entry name" value="EFG_III"/>
    <property type="match status" value="1"/>
</dbReference>
<dbReference type="Pfam" id="PF00009">
    <property type="entry name" value="GTP_EFTU"/>
    <property type="match status" value="1"/>
</dbReference>
<dbReference type="Gene3D" id="3.30.230.10">
    <property type="match status" value="1"/>
</dbReference>
<dbReference type="PROSITE" id="PS51722">
    <property type="entry name" value="G_TR_2"/>
    <property type="match status" value="1"/>
</dbReference>
<dbReference type="InterPro" id="IPR027417">
    <property type="entry name" value="P-loop_NTPase"/>
</dbReference>
<sequence length="1272" mass="142103">MVNFTVEEVRALMDKPTNVRNMSVIAHVDHGKSTLTDSLLSKAGIISAAKAGDARATDTRADEQERGITIKSTAISLYGHLSDDEDLKDIVGQKTDGKDFLINLIDSPGHVDFSSEVTAALRVTDGALVVVDTIEGVCVQTETVLRQALGERIKPVVIINKVDRALLELQVSKEDLYQSFSRTIESVNVVISTYFDKTLGDVQVYPYKGTVAFGSGLHGWAFTIRQFAMRYAKKFGVDKLKMMERLWGDNYFNPHTKKWTTKSTHEGKPLERAFNQFILDPIFRIFTAVMNFKTEEIPVLLEKLAIKLSPEDKEKEGKQLLKVVMRTFLPAADALLEMLILHLPSPVTAQRYRAETLYEGPPDDEACIGIRDCDPKAPLMLYVSKMVPTSDKGRFYAFGRVFAGTVKSGLKVRIQGPNYTPGKKDDLFIKAIQRTVLMMGGKVDPIDDVPAGNILGLVGIDQFLLKSGTLTTSDTAHNLKVMKFSVSPVVQRSVEVKNAQDLPKLVEGLKRLSKSDPCVLTFISPSGEHVVAGAGELHLEICLKDLEEDHAGVPIRVSDPVVQYRETVTGKSSMTALSKSPNKHNRLYMIAEPLAEEVSNEIEAGKIGPRDDFKARARILADDHGWDVTDARKIWCFGPDTNGANLLVDQTKAVQYLNEIKDSVVSGFQWASREGPVAEEPMRSCRFNIMDVTLHADAIHRGGGQLIPTARRVLYASALLAEPGLLEPVFLVEIQVPENAMGGVYGVLTRRRGHVFNEEQRPGTPLFTIKAYLPVMESFGFNADLRSHTSGQAFPQSVFDHWQILPGGSPLDGTSKVGVIVQEMRKRKGIKVEVPGYENVVITIAAGAKISLKDKKAKSSSTSKKHHHEKNTTNHPVDGHEAYEAYPQHELETTSAQDVFGDSTIASNFDETISSEQLDAPQFHDQYGYQQRNSGQQEPEDSDDEDDTAHQDMNYDLHGRTSAPPLGTQESQDFYNSEQPVPTSRQNRFQELRQHRAVSPAVPPPKVSRKRERTSERHYNHLPIEPQYQQPYPPQEHGAQLVHLPQRPIPWDGHNSQEFLGHHSAGGKGHGFDQSSRTGSPVHQALVQNCEEGIESSPEPEEAVPDYTDEELKKKLFVDLKNEDWGAGMPKYQIPKFFPDDLRGPSISVEQKVDGFRDEEITDEKHMMRSDREQESFFEHLSDEDWKAAGEYIRKKTEEAMNNMQETRKKKREITAKYEKIYEEREKLIQHKAALIQAQLAQVQNQGSSMFQKMLAPSPRTGVSSPRSNSRA</sequence>
<keyword evidence="3" id="KW-0963">Cytoplasm</keyword>
<dbReference type="PANTHER" id="PTHR42908">
    <property type="entry name" value="TRANSLATION ELONGATION FACTOR-RELATED"/>
    <property type="match status" value="1"/>
</dbReference>
<dbReference type="PANTHER" id="PTHR42908:SF10">
    <property type="entry name" value="EUKARYOTIC TRANSLATION ELONGATION FACTOR 2"/>
    <property type="match status" value="1"/>
</dbReference>
<dbReference type="FunFam" id="3.30.70.870:FF:000002">
    <property type="entry name" value="Translation elongation factor 2"/>
    <property type="match status" value="1"/>
</dbReference>
<dbReference type="SMART" id="SM00838">
    <property type="entry name" value="EFG_C"/>
    <property type="match status" value="1"/>
</dbReference>
<comment type="caution">
    <text evidence="14">The sequence shown here is derived from an EMBL/GenBank/DDBJ whole genome shotgun (WGS) entry which is preliminary data.</text>
</comment>
<dbReference type="Pfam" id="PF00679">
    <property type="entry name" value="EFG_C"/>
    <property type="match status" value="1"/>
</dbReference>
<dbReference type="Gene3D" id="2.40.30.10">
    <property type="entry name" value="Translation factors"/>
    <property type="match status" value="1"/>
</dbReference>
<dbReference type="SUPFAM" id="SSF52540">
    <property type="entry name" value="P-loop containing nucleoside triphosphate hydrolases"/>
    <property type="match status" value="1"/>
</dbReference>
<dbReference type="InterPro" id="IPR029178">
    <property type="entry name" value="Ecm11_C"/>
</dbReference>
<dbReference type="PRINTS" id="PR00315">
    <property type="entry name" value="ELONGATNFCT"/>
</dbReference>
<evidence type="ECO:0000256" key="11">
    <source>
        <dbReference type="SAM" id="Coils"/>
    </source>
</evidence>
<dbReference type="Proteomes" id="UP000005446">
    <property type="component" value="Unassembled WGS sequence"/>
</dbReference>
<keyword evidence="8" id="KW-0342">GTP-binding</keyword>
<keyword evidence="11" id="KW-0175">Coiled coil</keyword>
<dbReference type="CDD" id="cd01885">
    <property type="entry name" value="EF2"/>
    <property type="match status" value="1"/>
</dbReference>
<keyword evidence="4" id="KW-0547">Nucleotide-binding</keyword>
<comment type="subcellular location">
    <subcellularLocation>
        <location evidence="1">Cytoplasm</location>
    </subcellularLocation>
</comment>
<dbReference type="InterPro" id="IPR020568">
    <property type="entry name" value="Ribosomal_Su5_D2-typ_SF"/>
</dbReference>
<dbReference type="HOGENOM" id="CLU_002794_11_1_1"/>
<dbReference type="GO" id="GO:1990904">
    <property type="term" value="C:ribonucleoprotein complex"/>
    <property type="evidence" value="ECO:0007669"/>
    <property type="project" value="TreeGrafter"/>
</dbReference>
<dbReference type="InterPro" id="IPR005225">
    <property type="entry name" value="Small_GTP-bd"/>
</dbReference>
<feature type="coiled-coil region" evidence="11">
    <location>
        <begin position="1194"/>
        <end position="1224"/>
    </location>
</feature>
<evidence type="ECO:0000256" key="8">
    <source>
        <dbReference type="ARBA" id="ARBA00023134"/>
    </source>
</evidence>
<dbReference type="FunFam" id="3.40.50.300:FF:000058">
    <property type="entry name" value="Translation elongation factor 2"/>
    <property type="match status" value="1"/>
</dbReference>
<dbReference type="SMART" id="SM00889">
    <property type="entry name" value="EFG_IV"/>
    <property type="match status" value="1"/>
</dbReference>
<feature type="region of interest" description="Disordered" evidence="12">
    <location>
        <begin position="994"/>
        <end position="1013"/>
    </location>
</feature>
<evidence type="ECO:0000256" key="4">
    <source>
        <dbReference type="ARBA" id="ARBA00022741"/>
    </source>
</evidence>
<dbReference type="InterPro" id="IPR009000">
    <property type="entry name" value="Transl_B-barrel_sf"/>
</dbReference>
<feature type="compositionally biased region" description="Basic residues" evidence="12">
    <location>
        <begin position="855"/>
        <end position="869"/>
    </location>
</feature>
<protein>
    <recommendedName>
        <fullName evidence="2">Elongation factor 2</fullName>
    </recommendedName>
</protein>
<feature type="region of interest" description="Disordered" evidence="12">
    <location>
        <begin position="853"/>
        <end position="879"/>
    </location>
</feature>
<dbReference type="InterPro" id="IPR041095">
    <property type="entry name" value="EFG_II"/>
</dbReference>
<dbReference type="InterPro" id="IPR000795">
    <property type="entry name" value="T_Tr_GTP-bd_dom"/>
</dbReference>
<feature type="compositionally biased region" description="Polar residues" evidence="12">
    <location>
        <begin position="968"/>
        <end position="986"/>
    </location>
</feature>
<dbReference type="SUPFAM" id="SSF54980">
    <property type="entry name" value="EF-G C-terminal domain-like"/>
    <property type="match status" value="2"/>
</dbReference>
<dbReference type="GO" id="GO:0003746">
    <property type="term" value="F:translation elongation factor activity"/>
    <property type="evidence" value="ECO:0007669"/>
    <property type="project" value="UniProtKB-KW"/>
</dbReference>
<feature type="domain" description="Tr-type G" evidence="13">
    <location>
        <begin position="17"/>
        <end position="255"/>
    </location>
</feature>
<feature type="compositionally biased region" description="Basic and acidic residues" evidence="12">
    <location>
        <begin position="948"/>
        <end position="959"/>
    </location>
</feature>
<dbReference type="GO" id="GO:0043022">
    <property type="term" value="F:ribosome binding"/>
    <property type="evidence" value="ECO:0007669"/>
    <property type="project" value="TreeGrafter"/>
</dbReference>
<dbReference type="InterPro" id="IPR005517">
    <property type="entry name" value="Transl_elong_EFG/EF2_IV"/>
</dbReference>
<keyword evidence="7" id="KW-0648">Protein biosynthesis</keyword>
<dbReference type="GO" id="GO:0005525">
    <property type="term" value="F:GTP binding"/>
    <property type="evidence" value="ECO:0007669"/>
    <property type="project" value="UniProtKB-KW"/>
</dbReference>
<evidence type="ECO:0000256" key="6">
    <source>
        <dbReference type="ARBA" id="ARBA00022801"/>
    </source>
</evidence>
<feature type="region of interest" description="Disordered" evidence="12">
    <location>
        <begin position="1251"/>
        <end position="1272"/>
    </location>
</feature>
<keyword evidence="6" id="KW-0378">Hydrolase</keyword>
<gene>
    <name evidence="14" type="ORF">M7I_6885</name>
</gene>
<organism evidence="14 15">
    <name type="scientific">Glarea lozoyensis (strain ATCC 74030 / MF5533)</name>
    <dbReference type="NCBI Taxonomy" id="1104152"/>
    <lineage>
        <taxon>Eukaryota</taxon>
        <taxon>Fungi</taxon>
        <taxon>Dikarya</taxon>
        <taxon>Ascomycota</taxon>
        <taxon>Pezizomycotina</taxon>
        <taxon>Leotiomycetes</taxon>
        <taxon>Helotiales</taxon>
        <taxon>Helotiaceae</taxon>
        <taxon>Glarea</taxon>
    </lineage>
</organism>
<dbReference type="InParanoid" id="H0EVS9"/>
<evidence type="ECO:0000256" key="10">
    <source>
        <dbReference type="ARBA" id="ARBA00049117"/>
    </source>
</evidence>
<dbReference type="CDD" id="cd16261">
    <property type="entry name" value="EF2_snRNP_III"/>
    <property type="match status" value="1"/>
</dbReference>
<name>H0EVS9_GLAL7</name>
<dbReference type="Pfam" id="PF03144">
    <property type="entry name" value="GTP_EFTU_D2"/>
    <property type="match status" value="1"/>
</dbReference>
<evidence type="ECO:0000256" key="3">
    <source>
        <dbReference type="ARBA" id="ARBA00022490"/>
    </source>
</evidence>
<comment type="catalytic activity">
    <reaction evidence="10">
        <text>GTP + H2O = GDP + phosphate + H(+)</text>
        <dbReference type="Rhea" id="RHEA:19669"/>
        <dbReference type="ChEBI" id="CHEBI:15377"/>
        <dbReference type="ChEBI" id="CHEBI:15378"/>
        <dbReference type="ChEBI" id="CHEBI:37565"/>
        <dbReference type="ChEBI" id="CHEBI:43474"/>
        <dbReference type="ChEBI" id="CHEBI:58189"/>
    </reaction>
    <physiologicalReaction direction="left-to-right" evidence="10">
        <dbReference type="Rhea" id="RHEA:19670"/>
    </physiologicalReaction>
</comment>
<dbReference type="AlphaFoldDB" id="H0EVS9"/>
<dbReference type="NCBIfam" id="TIGR00231">
    <property type="entry name" value="small_GTP"/>
    <property type="match status" value="1"/>
</dbReference>
<accession>H0EVS9</accession>
<dbReference type="PROSITE" id="PS00301">
    <property type="entry name" value="G_TR_1"/>
    <property type="match status" value="1"/>
</dbReference>
<feature type="region of interest" description="Disordered" evidence="12">
    <location>
        <begin position="930"/>
        <end position="986"/>
    </location>
</feature>
<dbReference type="InterPro" id="IPR014721">
    <property type="entry name" value="Ribsml_uS5_D2-typ_fold_subgr"/>
</dbReference>
<dbReference type="Gene3D" id="3.30.70.240">
    <property type="match status" value="1"/>
</dbReference>
<dbReference type="InterPro" id="IPR031157">
    <property type="entry name" value="G_TR_CS"/>
</dbReference>
<evidence type="ECO:0000256" key="12">
    <source>
        <dbReference type="SAM" id="MobiDB-lite"/>
    </source>
</evidence>
<keyword evidence="15" id="KW-1185">Reference proteome</keyword>
<evidence type="ECO:0000256" key="5">
    <source>
        <dbReference type="ARBA" id="ARBA00022768"/>
    </source>
</evidence>
<feature type="compositionally biased region" description="Acidic residues" evidence="12">
    <location>
        <begin position="938"/>
        <end position="947"/>
    </location>
</feature>
<dbReference type="Gene3D" id="3.30.70.870">
    <property type="entry name" value="Elongation Factor G (Translational Gtpase), domain 3"/>
    <property type="match status" value="1"/>
</dbReference>
<dbReference type="Pfam" id="PF03764">
    <property type="entry name" value="EFG_IV"/>
    <property type="match status" value="1"/>
</dbReference>